<dbReference type="Proteomes" id="UP000189703">
    <property type="component" value="Unplaced"/>
</dbReference>
<proteinExistence type="predicted"/>
<gene>
    <name evidence="4 5" type="primary">LOC104603706</name>
</gene>
<dbReference type="Pfam" id="PF00240">
    <property type="entry name" value="ubiquitin"/>
    <property type="match status" value="1"/>
</dbReference>
<feature type="compositionally biased region" description="Polar residues" evidence="1">
    <location>
        <begin position="509"/>
        <end position="566"/>
    </location>
</feature>
<feature type="compositionally biased region" description="Low complexity" evidence="1">
    <location>
        <begin position="611"/>
        <end position="631"/>
    </location>
</feature>
<evidence type="ECO:0000259" key="2">
    <source>
        <dbReference type="PROSITE" id="PS50053"/>
    </source>
</evidence>
<feature type="region of interest" description="Disordered" evidence="1">
    <location>
        <begin position="1"/>
        <end position="21"/>
    </location>
</feature>
<dbReference type="PROSITE" id="PS50053">
    <property type="entry name" value="UBIQUITIN_2"/>
    <property type="match status" value="1"/>
</dbReference>
<dbReference type="GO" id="GO:0031593">
    <property type="term" value="F:polyubiquitin modification-dependent protein binding"/>
    <property type="evidence" value="ECO:0000318"/>
    <property type="project" value="GO_Central"/>
</dbReference>
<dbReference type="RefSeq" id="XP_010266101.1">
    <property type="nucleotide sequence ID" value="XM_010267799.2"/>
</dbReference>
<reference evidence="4 5" key="1">
    <citation type="submission" date="2025-04" db="UniProtKB">
        <authorList>
            <consortium name="RefSeq"/>
        </authorList>
    </citation>
    <scope>IDENTIFICATION</scope>
</reference>
<dbReference type="AlphaFoldDB" id="A0A1U8AG83"/>
<evidence type="ECO:0000256" key="1">
    <source>
        <dbReference type="SAM" id="MobiDB-lite"/>
    </source>
</evidence>
<feature type="compositionally biased region" description="Low complexity" evidence="1">
    <location>
        <begin position="849"/>
        <end position="861"/>
    </location>
</feature>
<name>A0A1U8AG83_NELNU</name>
<protein>
    <submittedName>
        <fullName evidence="4 5">Large proline-rich protein bag6-B</fullName>
    </submittedName>
</protein>
<organism evidence="3 4">
    <name type="scientific">Nelumbo nucifera</name>
    <name type="common">Sacred lotus</name>
    <dbReference type="NCBI Taxonomy" id="4432"/>
    <lineage>
        <taxon>Eukaryota</taxon>
        <taxon>Viridiplantae</taxon>
        <taxon>Streptophyta</taxon>
        <taxon>Embryophyta</taxon>
        <taxon>Tracheophyta</taxon>
        <taxon>Spermatophyta</taxon>
        <taxon>Magnoliopsida</taxon>
        <taxon>Proteales</taxon>
        <taxon>Nelumbonaceae</taxon>
        <taxon>Nelumbo</taxon>
    </lineage>
</organism>
<keyword evidence="3" id="KW-1185">Reference proteome</keyword>
<dbReference type="SUPFAM" id="SSF54236">
    <property type="entry name" value="Ubiquitin-like"/>
    <property type="match status" value="1"/>
</dbReference>
<feature type="region of interest" description="Disordered" evidence="1">
    <location>
        <begin position="175"/>
        <end position="226"/>
    </location>
</feature>
<feature type="region of interest" description="Disordered" evidence="1">
    <location>
        <begin position="838"/>
        <end position="874"/>
    </location>
</feature>
<dbReference type="OrthoDB" id="267397at2759"/>
<feature type="compositionally biased region" description="Polar residues" evidence="1">
    <location>
        <begin position="98"/>
        <end position="116"/>
    </location>
</feature>
<dbReference type="SMART" id="SM00213">
    <property type="entry name" value="UBQ"/>
    <property type="match status" value="1"/>
</dbReference>
<dbReference type="OMA" id="MRNTINQ"/>
<sequence>MANENFVEGSSMSGVTDEGSGSTVELSIKTLDSQIYTFHVNKNMPVLLFKEKIANEIGVPVGQQRLIFRGKVLKDDHLLSEYHVEDGSTLHLVARQPAQSQPLPGTNSGETNQNDARGTDGNAGATRNRVGQISHSVVLGTFNIGDQGEGIVPDLTRIIGAVLNSIGIGNQTLGGTTNIPSSTPSNGSSSSQGTEAEGTHGNVDGNGQAGGQAQRGQAFPNHPFQSLPQSLQFPLAGVAVPIPSLHMPIPDSLSTISEFINHMEQALPLNGYQPNPSTNVGDTTRVELPFNERGLPTPEALSIIIRRAQQLLSAHAVAALSHITRRLEEERTSTDPSVRGQIQAESVQVGLAMQHLGALLLELGRTILTLRMGQTPAESVVNAGPAVYISPSGPNPIMVQPFPLQTSSLFSGASATSRANPGNMGPFGLGDVPRNINIHIHAGTSLASGALSVGSRANAGESTHDGSGSGDSGPARVVPVRNVIAAAVPRSSAETANVLSVIYPFHGRSQQINPNHSAPIQGSSTSSPNSRQSDASGENQDPSGQSSTPIIHDSSVGSGVDSNLENHQPESMAIKGAGGTALSGPKQNSAGEGIQTHHKHRQFNNNEDTIDNSSSREASSSNSGDGSAVASENVPRSSQSYDPPEGSNAVPLGLGLGGLQPKRRSRQMRPQGRDNSGISHAIPVNENQSTIAGGQRVLQSLLSQSTNANRIGANGPSVQLPSVLGQIMESLPLQRQGSSGQVDAAGAMSQVLNSPALNGLLAGVSEQAGIGSPAVLRNMLAQFTQSPTMRNTLNQIAQQVESQDIGNMFSGLGSGQGGGVDLSTMIQQMMPIVSQALTRGSTQHDTFCSSEPESQQQHSQSRPGREDKPDYQTSQVGIQQTVNRIEHHDPPSGIFRSMVENATLLYSDGNGSEDLEELYSDDSLANEYIQMLRRDICSRLQGDSGPTDKS</sequence>
<dbReference type="GO" id="GO:0036503">
    <property type="term" value="P:ERAD pathway"/>
    <property type="evidence" value="ECO:0000318"/>
    <property type="project" value="GO_Central"/>
</dbReference>
<evidence type="ECO:0000313" key="3">
    <source>
        <dbReference type="Proteomes" id="UP000189703"/>
    </source>
</evidence>
<dbReference type="STRING" id="4432.A0A1U8AG83"/>
<feature type="region of interest" description="Disordered" evidence="1">
    <location>
        <begin position="98"/>
        <end position="129"/>
    </location>
</feature>
<feature type="region of interest" description="Disordered" evidence="1">
    <location>
        <begin position="456"/>
        <end position="476"/>
    </location>
</feature>
<dbReference type="InterPro" id="IPR019956">
    <property type="entry name" value="Ubiquitin_dom"/>
</dbReference>
<dbReference type="eggNOG" id="KOG4248">
    <property type="taxonomic scope" value="Eukaryota"/>
</dbReference>
<dbReference type="GO" id="GO:0051787">
    <property type="term" value="F:misfolded protein binding"/>
    <property type="evidence" value="ECO:0000318"/>
    <property type="project" value="GO_Central"/>
</dbReference>
<dbReference type="PANTHER" id="PTHR15204:SF5">
    <property type="entry name" value="LARGE PROLINE-RICH PROTEIN BAG6 ISOFORM X1"/>
    <property type="match status" value="1"/>
</dbReference>
<dbReference type="Gene3D" id="3.10.20.90">
    <property type="entry name" value="Phosphatidylinositol 3-kinase Catalytic Subunit, Chain A, domain 1"/>
    <property type="match status" value="1"/>
</dbReference>
<accession>A0A1U8AG83</accession>
<feature type="region of interest" description="Disordered" evidence="1">
    <location>
        <begin position="509"/>
        <end position="690"/>
    </location>
</feature>
<dbReference type="KEGG" id="nnu:104603706"/>
<dbReference type="GO" id="GO:0071818">
    <property type="term" value="C:BAT3 complex"/>
    <property type="evidence" value="ECO:0000318"/>
    <property type="project" value="GO_Central"/>
</dbReference>
<dbReference type="PANTHER" id="PTHR15204">
    <property type="entry name" value="LARGE PROLINE-RICH PROTEIN BAG6"/>
    <property type="match status" value="1"/>
</dbReference>
<dbReference type="GeneID" id="104603706"/>
<feature type="compositionally biased region" description="Polar residues" evidence="1">
    <location>
        <begin position="8"/>
        <end position="21"/>
    </location>
</feature>
<feature type="compositionally biased region" description="Low complexity" evidence="1">
    <location>
        <begin position="175"/>
        <end position="194"/>
    </location>
</feature>
<evidence type="ECO:0000313" key="5">
    <source>
        <dbReference type="RefSeq" id="XP_010266101.1"/>
    </source>
</evidence>
<dbReference type="InterPro" id="IPR000626">
    <property type="entry name" value="Ubiquitin-like_dom"/>
</dbReference>
<evidence type="ECO:0000313" key="4">
    <source>
        <dbReference type="RefSeq" id="XP_010266100.1"/>
    </source>
</evidence>
<dbReference type="RefSeq" id="XP_010266100.1">
    <property type="nucleotide sequence ID" value="XM_010267798.2"/>
</dbReference>
<feature type="domain" description="Ubiquitin-like" evidence="2">
    <location>
        <begin position="24"/>
        <end position="99"/>
    </location>
</feature>
<dbReference type="FunFam" id="3.10.20.90:FF:000154">
    <property type="entry name" value="Large proline-rich protein BAG6"/>
    <property type="match status" value="1"/>
</dbReference>
<dbReference type="PRINTS" id="PR00348">
    <property type="entry name" value="UBIQUITIN"/>
</dbReference>
<feature type="compositionally biased region" description="Polar residues" evidence="1">
    <location>
        <begin position="838"/>
        <end position="848"/>
    </location>
</feature>
<dbReference type="InterPro" id="IPR029071">
    <property type="entry name" value="Ubiquitin-like_domsf"/>
</dbReference>